<accession>A0A0N4ZLM2</accession>
<protein>
    <submittedName>
        <fullName evidence="2">Autophagy-related protein 13</fullName>
    </submittedName>
</protein>
<evidence type="ECO:0000313" key="1">
    <source>
        <dbReference type="Proteomes" id="UP000038045"/>
    </source>
</evidence>
<sequence length="511" mass="58729">MTELTEKIINYYVLKFMHRTFQSLVAARDGPTVKTKCSPLKNSWFQLEVDEIGSVASVIKQRVRNFPYSCNVVNIDFLLNTLDYGLLPLEQWRITIDRNKKNSGNIATAEGFHDGLTILLRSIVAAARQTPCQRYLVRKQNEKDFVLTYKIYEGNFRPYFGENTNFVEFVNVKTNFCHICVNVIYRKDFKYEHDIIDYYKTMERNLSVNKNKVLKDVSEMCIIEDVIVHIDNTGKSIADENLCINSNINSNISPSPDRSEILEPLTDSRSILSSDDVRKCRSRVNSEQSVTSSEQRIFNMSTSSSTTPKSECILKSNYQKSETEEIIEKNIIRKNSISRNDPLLESSIFQSHSPSGDKQEIPFGILLSYSVEEEQTKKQATKLYTSRKSISILSTSKALHPVYEEDSSPNDKSTSTDDSYVQIMNYSINKDIINPKNELSLFIQELKNAPELKFDNFGTQKNSIETIFNICLHDIQVLSTLTPKFDLFIQNLCKDNSENQSYSKDKPVHFY</sequence>
<reference evidence="2" key="1">
    <citation type="submission" date="2017-02" db="UniProtKB">
        <authorList>
            <consortium name="WormBaseParasite"/>
        </authorList>
    </citation>
    <scope>IDENTIFICATION</scope>
</reference>
<evidence type="ECO:0000313" key="2">
    <source>
        <dbReference type="WBParaSite" id="PTRK_0000939600.1"/>
    </source>
</evidence>
<dbReference type="Gene3D" id="3.30.900.10">
    <property type="entry name" value="HORMA domain"/>
    <property type="match status" value="1"/>
</dbReference>
<organism evidence="1 2">
    <name type="scientific">Parastrongyloides trichosuri</name>
    <name type="common">Possum-specific nematode worm</name>
    <dbReference type="NCBI Taxonomy" id="131310"/>
    <lineage>
        <taxon>Eukaryota</taxon>
        <taxon>Metazoa</taxon>
        <taxon>Ecdysozoa</taxon>
        <taxon>Nematoda</taxon>
        <taxon>Chromadorea</taxon>
        <taxon>Rhabditida</taxon>
        <taxon>Tylenchina</taxon>
        <taxon>Panagrolaimomorpha</taxon>
        <taxon>Strongyloidoidea</taxon>
        <taxon>Strongyloididae</taxon>
        <taxon>Parastrongyloides</taxon>
    </lineage>
</organism>
<proteinExistence type="predicted"/>
<dbReference type="WBParaSite" id="PTRK_0000939600.1">
    <property type="protein sequence ID" value="PTRK_0000939600.1"/>
    <property type="gene ID" value="PTRK_0000939600"/>
</dbReference>
<dbReference type="AlphaFoldDB" id="A0A0N4ZLM2"/>
<keyword evidence="1" id="KW-1185">Reference proteome</keyword>
<name>A0A0N4ZLM2_PARTI</name>
<dbReference type="InterPro" id="IPR036570">
    <property type="entry name" value="HORMA_dom_sf"/>
</dbReference>
<dbReference type="STRING" id="131310.A0A0N4ZLM2"/>
<dbReference type="Proteomes" id="UP000038045">
    <property type="component" value="Unplaced"/>
</dbReference>